<keyword evidence="3" id="KW-1185">Reference proteome</keyword>
<gene>
    <name evidence="2" type="ORF">SKAU_G00007920</name>
</gene>
<organism evidence="2 3">
    <name type="scientific">Synaphobranchus kaupii</name>
    <name type="common">Kaup's arrowtooth eel</name>
    <dbReference type="NCBI Taxonomy" id="118154"/>
    <lineage>
        <taxon>Eukaryota</taxon>
        <taxon>Metazoa</taxon>
        <taxon>Chordata</taxon>
        <taxon>Craniata</taxon>
        <taxon>Vertebrata</taxon>
        <taxon>Euteleostomi</taxon>
        <taxon>Actinopterygii</taxon>
        <taxon>Neopterygii</taxon>
        <taxon>Teleostei</taxon>
        <taxon>Anguilliformes</taxon>
        <taxon>Synaphobranchidae</taxon>
        <taxon>Synaphobranchus</taxon>
    </lineage>
</organism>
<dbReference type="EMBL" id="JAINUF010000001">
    <property type="protein sequence ID" value="KAJ8380014.1"/>
    <property type="molecule type" value="Genomic_DNA"/>
</dbReference>
<sequence length="84" mass="9266">MVRDVQVSPTEGDMKQRHAARRDVAVKDHFPGATRSNFEVLTGPARGSSGLVRWKQGISLGIGYGEEVCFSPRLADYGRRGDYV</sequence>
<protein>
    <submittedName>
        <fullName evidence="2">Uncharacterized protein</fullName>
    </submittedName>
</protein>
<comment type="caution">
    <text evidence="2">The sequence shown here is derived from an EMBL/GenBank/DDBJ whole genome shotgun (WGS) entry which is preliminary data.</text>
</comment>
<evidence type="ECO:0000256" key="1">
    <source>
        <dbReference type="SAM" id="MobiDB-lite"/>
    </source>
</evidence>
<feature type="region of interest" description="Disordered" evidence="1">
    <location>
        <begin position="1"/>
        <end position="20"/>
    </location>
</feature>
<dbReference type="Proteomes" id="UP001152622">
    <property type="component" value="Chromosome 1"/>
</dbReference>
<dbReference type="AlphaFoldDB" id="A0A9Q1G9E3"/>
<evidence type="ECO:0000313" key="3">
    <source>
        <dbReference type="Proteomes" id="UP001152622"/>
    </source>
</evidence>
<evidence type="ECO:0000313" key="2">
    <source>
        <dbReference type="EMBL" id="KAJ8380014.1"/>
    </source>
</evidence>
<name>A0A9Q1G9E3_SYNKA</name>
<reference evidence="2" key="1">
    <citation type="journal article" date="2023" name="Science">
        <title>Genome structures resolve the early diversification of teleost fishes.</title>
        <authorList>
            <person name="Parey E."/>
            <person name="Louis A."/>
            <person name="Montfort J."/>
            <person name="Bouchez O."/>
            <person name="Roques C."/>
            <person name="Iampietro C."/>
            <person name="Lluch J."/>
            <person name="Castinel A."/>
            <person name="Donnadieu C."/>
            <person name="Desvignes T."/>
            <person name="Floi Bucao C."/>
            <person name="Jouanno E."/>
            <person name="Wen M."/>
            <person name="Mejri S."/>
            <person name="Dirks R."/>
            <person name="Jansen H."/>
            <person name="Henkel C."/>
            <person name="Chen W.J."/>
            <person name="Zahm M."/>
            <person name="Cabau C."/>
            <person name="Klopp C."/>
            <person name="Thompson A.W."/>
            <person name="Robinson-Rechavi M."/>
            <person name="Braasch I."/>
            <person name="Lecointre G."/>
            <person name="Bobe J."/>
            <person name="Postlethwait J.H."/>
            <person name="Berthelot C."/>
            <person name="Roest Crollius H."/>
            <person name="Guiguen Y."/>
        </authorList>
    </citation>
    <scope>NUCLEOTIDE SEQUENCE</scope>
    <source>
        <strain evidence="2">WJC10195</strain>
    </source>
</reference>
<accession>A0A9Q1G9E3</accession>
<proteinExistence type="predicted"/>